<sequence>MKRFVVPPGWPTPPRRSWVPPKTWRPDPSWPPAPAGWRFWDDGKGNAVRGPVGLYGGTSRRAVFAGASGLMVFLAINIWALSAIGLFDGDDGRRSTMQAAPVLDDKSPTPTLTPTPTPTPPWTTQTPPAVTPTTVTPTAKPAKSRTSRKPEQTEESRTPTPTKSVTKPVRPPRTSTSTPPTREELLEEYCRQQGWDPEWCDPDNWPEQPEDPETPPPYR</sequence>
<dbReference type="PRINTS" id="PR01217">
    <property type="entry name" value="PRICHEXTENSN"/>
</dbReference>
<feature type="transmembrane region" description="Helical" evidence="2">
    <location>
        <begin position="62"/>
        <end position="87"/>
    </location>
</feature>
<feature type="compositionally biased region" description="Pro residues" evidence="1">
    <location>
        <begin position="111"/>
        <end position="121"/>
    </location>
</feature>
<feature type="region of interest" description="Disordered" evidence="1">
    <location>
        <begin position="99"/>
        <end position="219"/>
    </location>
</feature>
<proteinExistence type="predicted"/>
<evidence type="ECO:0000313" key="3">
    <source>
        <dbReference type="EMBL" id="TDO34696.1"/>
    </source>
</evidence>
<keyword evidence="4" id="KW-1185">Reference proteome</keyword>
<gene>
    <name evidence="3" type="ORF">EV643_12655</name>
</gene>
<dbReference type="OrthoDB" id="3830902at2"/>
<evidence type="ECO:0000256" key="2">
    <source>
        <dbReference type="SAM" id="Phobius"/>
    </source>
</evidence>
<keyword evidence="2" id="KW-0472">Membrane</keyword>
<feature type="compositionally biased region" description="Basic and acidic residues" evidence="1">
    <location>
        <begin position="181"/>
        <end position="190"/>
    </location>
</feature>
<evidence type="ECO:0000256" key="1">
    <source>
        <dbReference type="SAM" id="MobiDB-lite"/>
    </source>
</evidence>
<feature type="compositionally biased region" description="Low complexity" evidence="1">
    <location>
        <begin position="122"/>
        <end position="138"/>
    </location>
</feature>
<dbReference type="RefSeq" id="WP_133804796.1">
    <property type="nucleotide sequence ID" value="NZ_SNWQ01000026.1"/>
</dbReference>
<protein>
    <submittedName>
        <fullName evidence="3">Uncharacterized protein</fullName>
    </submittedName>
</protein>
<feature type="compositionally biased region" description="Basic and acidic residues" evidence="1">
    <location>
        <begin position="148"/>
        <end position="157"/>
    </location>
</feature>
<dbReference type="EMBL" id="SNWQ01000026">
    <property type="protein sequence ID" value="TDO34696.1"/>
    <property type="molecule type" value="Genomic_DNA"/>
</dbReference>
<evidence type="ECO:0000313" key="4">
    <source>
        <dbReference type="Proteomes" id="UP000295388"/>
    </source>
</evidence>
<keyword evidence="2" id="KW-0812">Transmembrane</keyword>
<dbReference type="Proteomes" id="UP000295388">
    <property type="component" value="Unassembled WGS sequence"/>
</dbReference>
<reference evidence="3 4" key="1">
    <citation type="submission" date="2019-03" db="EMBL/GenBank/DDBJ databases">
        <title>Genomic Encyclopedia of Type Strains, Phase III (KMG-III): the genomes of soil and plant-associated and newly described type strains.</title>
        <authorList>
            <person name="Whitman W."/>
        </authorList>
    </citation>
    <scope>NUCLEOTIDE SEQUENCE [LARGE SCALE GENOMIC DNA]</scope>
    <source>
        <strain evidence="3 4">VKM Ac-2527</strain>
    </source>
</reference>
<keyword evidence="2" id="KW-1133">Transmembrane helix</keyword>
<comment type="caution">
    <text evidence="3">The sequence shown here is derived from an EMBL/GenBank/DDBJ whole genome shotgun (WGS) entry which is preliminary data.</text>
</comment>
<feature type="compositionally biased region" description="Low complexity" evidence="1">
    <location>
        <begin position="158"/>
        <end position="180"/>
    </location>
</feature>
<name>A0A4R6JJ56_9ACTN</name>
<dbReference type="AlphaFoldDB" id="A0A4R6JJ56"/>
<organism evidence="3 4">
    <name type="scientific">Kribbella caucasensis</name>
    <dbReference type="NCBI Taxonomy" id="2512215"/>
    <lineage>
        <taxon>Bacteria</taxon>
        <taxon>Bacillati</taxon>
        <taxon>Actinomycetota</taxon>
        <taxon>Actinomycetes</taxon>
        <taxon>Propionibacteriales</taxon>
        <taxon>Kribbellaceae</taxon>
        <taxon>Kribbella</taxon>
    </lineage>
</organism>
<accession>A0A4R6JJ56</accession>